<dbReference type="CDD" id="cd04471">
    <property type="entry name" value="S1_RNase_R"/>
    <property type="match status" value="1"/>
</dbReference>
<dbReference type="NCBIfam" id="TIGR00358">
    <property type="entry name" value="3_prime_RNase"/>
    <property type="match status" value="1"/>
</dbReference>
<dbReference type="PROSITE" id="PS50126">
    <property type="entry name" value="S1"/>
    <property type="match status" value="1"/>
</dbReference>
<keyword evidence="11" id="KW-1185">Reference proteome</keyword>
<comment type="catalytic activity">
    <reaction evidence="1 7">
        <text>Exonucleolytic cleavage in the 3'- to 5'-direction to yield nucleoside 5'-phosphates.</text>
        <dbReference type="EC" id="3.1.13.1"/>
    </reaction>
</comment>
<dbReference type="InterPro" id="IPR012340">
    <property type="entry name" value="NA-bd_OB-fold"/>
</dbReference>
<dbReference type="Proteomes" id="UP000294881">
    <property type="component" value="Unassembled WGS sequence"/>
</dbReference>
<dbReference type="PROSITE" id="PS01175">
    <property type="entry name" value="RIBONUCLEASE_II"/>
    <property type="match status" value="1"/>
</dbReference>
<gene>
    <name evidence="7" type="primary">rnr</name>
    <name evidence="10" type="ORF">EV666_105139</name>
</gene>
<reference evidence="10 11" key="1">
    <citation type="submission" date="2019-03" db="EMBL/GenBank/DDBJ databases">
        <title>Genomic Encyclopedia of Type Strains, Phase IV (KMG-IV): sequencing the most valuable type-strain genomes for metagenomic binning, comparative biology and taxonomic classification.</title>
        <authorList>
            <person name="Goeker M."/>
        </authorList>
    </citation>
    <scope>NUCLEOTIDE SEQUENCE [LARGE SCALE GENOMIC DNA]</scope>
    <source>
        <strain evidence="10 11">DSM 22958</strain>
    </source>
</reference>
<dbReference type="Gene3D" id="2.40.50.140">
    <property type="entry name" value="Nucleic acid-binding proteins"/>
    <property type="match status" value="1"/>
</dbReference>
<dbReference type="Pfam" id="PF00773">
    <property type="entry name" value="RNB"/>
    <property type="match status" value="1"/>
</dbReference>
<comment type="function">
    <text evidence="7">3'-5' exoribonuclease that releases 5'-nucleoside monophosphates and is involved in maturation of structured RNAs.</text>
</comment>
<feature type="region of interest" description="Disordered" evidence="8">
    <location>
        <begin position="779"/>
        <end position="826"/>
    </location>
</feature>
<proteinExistence type="inferred from homology"/>
<evidence type="ECO:0000256" key="8">
    <source>
        <dbReference type="SAM" id="MobiDB-lite"/>
    </source>
</evidence>
<dbReference type="InterPro" id="IPR050180">
    <property type="entry name" value="RNR_Ribonuclease"/>
</dbReference>
<protein>
    <recommendedName>
        <fullName evidence="7">Ribonuclease R</fullName>
        <shortName evidence="7">RNase R</shortName>
        <ecNumber evidence="7">3.1.13.1</ecNumber>
    </recommendedName>
</protein>
<comment type="similarity">
    <text evidence="7">Belongs to the RNR ribonuclease family. RNase R subfamily.</text>
</comment>
<evidence type="ECO:0000256" key="7">
    <source>
        <dbReference type="HAMAP-Rule" id="MF_01895"/>
    </source>
</evidence>
<evidence type="ECO:0000256" key="3">
    <source>
        <dbReference type="ARBA" id="ARBA00022722"/>
    </source>
</evidence>
<dbReference type="PANTHER" id="PTHR23355:SF9">
    <property type="entry name" value="DIS3-LIKE EXONUCLEASE 2"/>
    <property type="match status" value="1"/>
</dbReference>
<comment type="caution">
    <text evidence="10">The sequence shown here is derived from an EMBL/GenBank/DDBJ whole genome shotgun (WGS) entry which is preliminary data.</text>
</comment>
<feature type="domain" description="S1 motif" evidence="9">
    <location>
        <begin position="688"/>
        <end position="769"/>
    </location>
</feature>
<dbReference type="InterPro" id="IPR022966">
    <property type="entry name" value="RNase_II/R_CS"/>
</dbReference>
<keyword evidence="2 7" id="KW-0963">Cytoplasm</keyword>
<evidence type="ECO:0000256" key="2">
    <source>
        <dbReference type="ARBA" id="ARBA00022490"/>
    </source>
</evidence>
<dbReference type="PANTHER" id="PTHR23355">
    <property type="entry name" value="RIBONUCLEASE"/>
    <property type="match status" value="1"/>
</dbReference>
<dbReference type="AlphaFoldDB" id="A0A4R2GTV3"/>
<dbReference type="EMBL" id="SLWL01000005">
    <property type="protein sequence ID" value="TCO13768.1"/>
    <property type="molecule type" value="Genomic_DNA"/>
</dbReference>
<feature type="compositionally biased region" description="Low complexity" evidence="8">
    <location>
        <begin position="1"/>
        <end position="18"/>
    </location>
</feature>
<dbReference type="Pfam" id="PF00575">
    <property type="entry name" value="S1"/>
    <property type="match status" value="1"/>
</dbReference>
<organism evidence="10 11">
    <name type="scientific">Camelimonas lactis</name>
    <dbReference type="NCBI Taxonomy" id="659006"/>
    <lineage>
        <taxon>Bacteria</taxon>
        <taxon>Pseudomonadati</taxon>
        <taxon>Pseudomonadota</taxon>
        <taxon>Alphaproteobacteria</taxon>
        <taxon>Hyphomicrobiales</taxon>
        <taxon>Chelatococcaceae</taxon>
        <taxon>Camelimonas</taxon>
    </lineage>
</organism>
<keyword evidence="6 7" id="KW-0694">RNA-binding</keyword>
<keyword evidence="4 7" id="KW-0378">Hydrolase</keyword>
<accession>A0A4R2GTV3</accession>
<dbReference type="EC" id="3.1.13.1" evidence="7"/>
<dbReference type="InterPro" id="IPR040476">
    <property type="entry name" value="CSD2"/>
</dbReference>
<evidence type="ECO:0000256" key="4">
    <source>
        <dbReference type="ARBA" id="ARBA00022801"/>
    </source>
</evidence>
<evidence type="ECO:0000256" key="6">
    <source>
        <dbReference type="ARBA" id="ARBA00022884"/>
    </source>
</evidence>
<evidence type="ECO:0000313" key="10">
    <source>
        <dbReference type="EMBL" id="TCO13768.1"/>
    </source>
</evidence>
<evidence type="ECO:0000313" key="11">
    <source>
        <dbReference type="Proteomes" id="UP000294881"/>
    </source>
</evidence>
<dbReference type="NCBIfam" id="TIGR02063">
    <property type="entry name" value="RNase_R"/>
    <property type="match status" value="1"/>
</dbReference>
<sequence length="826" mass="89312">MTRPGSKRPSSSRAAPRATRSRAARKEAAQRLAEAAALPDSLTEPADGDAPAGLPTREAIVAFINSAPGKVAKRDIVRAFGISGDQRIWLKRLLKELEEDGLINRRHGALHDAAGLPPVVLADITGRDDDGELIARPAEWNSDDEPPQIIINLPRRPAKGHQPTPGVGDRALLRVSRLPEPDGGPAYTGRPIKIIGRANPQTLGVFRALPEGGGWIEPVDKKSLGREPLEIRPGDAGEAKDGDLVSVSVSKIGRFARPHARVRERLGSLSSEKAVSLLAIYAHGIPHVFSAAALAEAEAARPLGMSGREDWRELPLITIDPADAKDHDDAVHAAVDEDPNNPGGFVLSVAIADVAAYVRPGGELDRTARERGNSVYFPDRVVPMLPERISNDLCSLRPHEDRPSLAMRIVIDAHGRKLRHSVHRVMMRSAAKLAYQQAQAAIDGLPDDITGPLLEPVLKPLWAAYAALAEARDKRSPLALDLPERKLLLDADGMLDRVIIPPRLDAHRLIEEFMILANVCAAETLERAGSPLLYRIHDEPSLEKMRGLGEVMASIGIKLPKTGNVRPELFNRILAQVEGTRHKTFINEVVLRSQAQAEYSADNCGHFGLNLRRYAHFTSPIRRYADLIVHRALITVGKLGHDGLPAATTRSQLNEIAAQISVAERRAMAAERETIDRLIAHHLADAIGATFQGQISGVTRAGLFVRLADTGADGFVPAATIGDEFYRHDESLHALVGSRTGDTLRLGDQVEVRLAEAAPIAGALRFELMGRAGGGRSRLAGRKIGAKKDGRGKSGGKAPKGLKGRLAEQKKAKQARLDCSLPERSR</sequence>
<dbReference type="InterPro" id="IPR004476">
    <property type="entry name" value="RNase_II/RNase_R"/>
</dbReference>
<comment type="subcellular location">
    <subcellularLocation>
        <location evidence="7">Cytoplasm</location>
    </subcellularLocation>
</comment>
<dbReference type="InterPro" id="IPR003029">
    <property type="entry name" value="S1_domain"/>
</dbReference>
<evidence type="ECO:0000256" key="1">
    <source>
        <dbReference type="ARBA" id="ARBA00001849"/>
    </source>
</evidence>
<feature type="region of interest" description="Disordered" evidence="8">
    <location>
        <begin position="1"/>
        <end position="53"/>
    </location>
</feature>
<evidence type="ECO:0000259" key="9">
    <source>
        <dbReference type="PROSITE" id="PS50126"/>
    </source>
</evidence>
<name>A0A4R2GTV3_9HYPH</name>
<dbReference type="InterPro" id="IPR011805">
    <property type="entry name" value="RNase_R"/>
</dbReference>
<dbReference type="SMART" id="SM00955">
    <property type="entry name" value="RNB"/>
    <property type="match status" value="1"/>
</dbReference>
<dbReference type="InterPro" id="IPR001900">
    <property type="entry name" value="RNase_II/R"/>
</dbReference>
<keyword evidence="3 7" id="KW-0540">Nuclease</keyword>
<dbReference type="Pfam" id="PF17876">
    <property type="entry name" value="CSD2"/>
    <property type="match status" value="1"/>
</dbReference>
<evidence type="ECO:0000256" key="5">
    <source>
        <dbReference type="ARBA" id="ARBA00022839"/>
    </source>
</evidence>
<dbReference type="GO" id="GO:0006402">
    <property type="term" value="P:mRNA catabolic process"/>
    <property type="evidence" value="ECO:0007669"/>
    <property type="project" value="TreeGrafter"/>
</dbReference>
<dbReference type="SUPFAM" id="SSF50249">
    <property type="entry name" value="Nucleic acid-binding proteins"/>
    <property type="match status" value="2"/>
</dbReference>
<keyword evidence="5 7" id="KW-0269">Exonuclease</keyword>
<dbReference type="GO" id="GO:0003723">
    <property type="term" value="F:RNA binding"/>
    <property type="evidence" value="ECO:0007669"/>
    <property type="project" value="UniProtKB-UniRule"/>
</dbReference>
<dbReference type="GO" id="GO:0008859">
    <property type="term" value="F:exoribonuclease II activity"/>
    <property type="evidence" value="ECO:0007669"/>
    <property type="project" value="UniProtKB-UniRule"/>
</dbReference>
<dbReference type="HAMAP" id="MF_01895">
    <property type="entry name" value="RNase_R"/>
    <property type="match status" value="1"/>
</dbReference>
<dbReference type="GO" id="GO:0005829">
    <property type="term" value="C:cytosol"/>
    <property type="evidence" value="ECO:0007669"/>
    <property type="project" value="TreeGrafter"/>
</dbReference>
<dbReference type="SMART" id="SM00316">
    <property type="entry name" value="S1"/>
    <property type="match status" value="1"/>
</dbReference>